<dbReference type="EMBL" id="CP001737">
    <property type="protein sequence ID" value="ACV77739.1"/>
    <property type="molecule type" value="Genomic_DNA"/>
</dbReference>
<protein>
    <recommendedName>
        <fullName evidence="3">WXG100 family type VII secretion target</fullName>
    </recommendedName>
</protein>
<gene>
    <name evidence="1" type="ordered locus">Namu_1336</name>
</gene>
<dbReference type="InParanoid" id="C8XDS5"/>
<dbReference type="OrthoDB" id="3538531at2"/>
<accession>C8XDS5</accession>
<dbReference type="Proteomes" id="UP000002218">
    <property type="component" value="Chromosome"/>
</dbReference>
<evidence type="ECO:0008006" key="3">
    <source>
        <dbReference type="Google" id="ProtNLM"/>
    </source>
</evidence>
<dbReference type="AlphaFoldDB" id="C8XDS5"/>
<proteinExistence type="predicted"/>
<reference evidence="1 2" key="2">
    <citation type="journal article" date="2010" name="Stand. Genomic Sci.">
        <title>Complete genome sequence of Nakamurella multipartita type strain (Y-104).</title>
        <authorList>
            <person name="Tice H."/>
            <person name="Mayilraj S."/>
            <person name="Sims D."/>
            <person name="Lapidus A."/>
            <person name="Nolan M."/>
            <person name="Lucas S."/>
            <person name="Glavina Del Rio T."/>
            <person name="Copeland A."/>
            <person name="Cheng J.F."/>
            <person name="Meincke L."/>
            <person name="Bruce D."/>
            <person name="Goodwin L."/>
            <person name="Pitluck S."/>
            <person name="Ivanova N."/>
            <person name="Mavromatis K."/>
            <person name="Ovchinnikova G."/>
            <person name="Pati A."/>
            <person name="Chen A."/>
            <person name="Palaniappan K."/>
            <person name="Land M."/>
            <person name="Hauser L."/>
            <person name="Chang Y.J."/>
            <person name="Jeffries C.D."/>
            <person name="Detter J.C."/>
            <person name="Brettin T."/>
            <person name="Rohde M."/>
            <person name="Goker M."/>
            <person name="Bristow J."/>
            <person name="Eisen J.A."/>
            <person name="Markowitz V."/>
            <person name="Hugenholtz P."/>
            <person name="Kyrpides N.C."/>
            <person name="Klenk H.P."/>
            <person name="Chen F."/>
        </authorList>
    </citation>
    <scope>NUCLEOTIDE SEQUENCE [LARGE SCALE GENOMIC DNA]</scope>
    <source>
        <strain evidence="2">ATCC 700099 / DSM 44233 / CIP 104796 / JCM 9543 / NBRC 105858 / Y-104</strain>
    </source>
</reference>
<dbReference type="KEGG" id="nml:Namu_1336"/>
<organism evidence="1 2">
    <name type="scientific">Nakamurella multipartita (strain ATCC 700099 / DSM 44233 / CIP 104796 / JCM 9543 / NBRC 105858 / Y-104)</name>
    <name type="common">Microsphaera multipartita</name>
    <dbReference type="NCBI Taxonomy" id="479431"/>
    <lineage>
        <taxon>Bacteria</taxon>
        <taxon>Bacillati</taxon>
        <taxon>Actinomycetota</taxon>
        <taxon>Actinomycetes</taxon>
        <taxon>Nakamurellales</taxon>
        <taxon>Nakamurellaceae</taxon>
        <taxon>Nakamurella</taxon>
    </lineage>
</organism>
<dbReference type="HOGENOM" id="CLU_905615_0_0_11"/>
<sequence>MIGSDVDELRALAAELDTRAATLRSVEVQLTWRIHGAPWQGGDVERFRHDWNDRHRRAITISAAGIDEAARVLRANADQQELASASGFTGRVPAVGRFDGAGGVGGAVSGDGDGWMAAYLATTDSGWWQGAGDVTALGDAAHTSFEEARRAVRSEDLVADFLHAPHEPLGVAGRVGVGFGLAGMVFDAQELGEDLATGDGWGVALSGASLAVGGLATMAAVGMGTAAIVGAAPALAVGALVVGLASFAYHEPAVRGVVTGAGDAVVRAGEWAADRARDVAGGLARSATDAGKRFVDGIFGKPAWAPW</sequence>
<reference evidence="2" key="1">
    <citation type="submission" date="2009-09" db="EMBL/GenBank/DDBJ databases">
        <title>The complete genome of Nakamurella multipartita DSM 44233.</title>
        <authorList>
            <consortium name="US DOE Joint Genome Institute (JGI-PGF)"/>
            <person name="Lucas S."/>
            <person name="Copeland A."/>
            <person name="Lapidus A."/>
            <person name="Glavina del Rio T."/>
            <person name="Dalin E."/>
            <person name="Tice H."/>
            <person name="Bruce D."/>
            <person name="Goodwin L."/>
            <person name="Pitluck S."/>
            <person name="Kyrpides N."/>
            <person name="Mavromatis K."/>
            <person name="Ivanova N."/>
            <person name="Ovchinnikova G."/>
            <person name="Sims D."/>
            <person name="Meincke L."/>
            <person name="Brettin T."/>
            <person name="Detter J.C."/>
            <person name="Han C."/>
            <person name="Larimer F."/>
            <person name="Land M."/>
            <person name="Hauser L."/>
            <person name="Markowitz V."/>
            <person name="Cheng J.-F."/>
            <person name="Hugenholtz P."/>
            <person name="Woyke T."/>
            <person name="Wu D."/>
            <person name="Klenk H.-P."/>
            <person name="Eisen J.A."/>
        </authorList>
    </citation>
    <scope>NUCLEOTIDE SEQUENCE [LARGE SCALE GENOMIC DNA]</scope>
    <source>
        <strain evidence="2">ATCC 700099 / DSM 44233 / CIP 104796 / JCM 9543 / NBRC 105858 / Y-104</strain>
    </source>
</reference>
<dbReference type="STRING" id="479431.Namu_1336"/>
<name>C8XDS5_NAKMY</name>
<keyword evidence="2" id="KW-1185">Reference proteome</keyword>
<dbReference type="RefSeq" id="WP_015746646.1">
    <property type="nucleotide sequence ID" value="NC_013235.1"/>
</dbReference>
<evidence type="ECO:0000313" key="2">
    <source>
        <dbReference type="Proteomes" id="UP000002218"/>
    </source>
</evidence>
<evidence type="ECO:0000313" key="1">
    <source>
        <dbReference type="EMBL" id="ACV77739.1"/>
    </source>
</evidence>